<keyword evidence="4" id="KW-1185">Reference proteome</keyword>
<organism evidence="3 4">
    <name type="scientific">Vreelandella lutescens</name>
    <dbReference type="NCBI Taxonomy" id="1602943"/>
    <lineage>
        <taxon>Bacteria</taxon>
        <taxon>Pseudomonadati</taxon>
        <taxon>Pseudomonadota</taxon>
        <taxon>Gammaproteobacteria</taxon>
        <taxon>Oceanospirillales</taxon>
        <taxon>Halomonadaceae</taxon>
        <taxon>Vreelandella</taxon>
    </lineage>
</organism>
<evidence type="ECO:0000313" key="4">
    <source>
        <dbReference type="Proteomes" id="UP000597301"/>
    </source>
</evidence>
<name>A0ABQ1NVC3_9GAMM</name>
<dbReference type="EMBL" id="BMHM01000002">
    <property type="protein sequence ID" value="GGC84829.1"/>
    <property type="molecule type" value="Genomic_DNA"/>
</dbReference>
<protein>
    <submittedName>
        <fullName evidence="3">Aldo/keto reductase</fullName>
    </submittedName>
</protein>
<dbReference type="InterPro" id="IPR023210">
    <property type="entry name" value="NADP_OxRdtase_dom"/>
</dbReference>
<dbReference type="InterPro" id="IPR036812">
    <property type="entry name" value="NAD(P)_OxRdtase_dom_sf"/>
</dbReference>
<evidence type="ECO:0000259" key="2">
    <source>
        <dbReference type="Pfam" id="PF00248"/>
    </source>
</evidence>
<dbReference type="Gene3D" id="3.20.20.100">
    <property type="entry name" value="NADP-dependent oxidoreductase domain"/>
    <property type="match status" value="1"/>
</dbReference>
<dbReference type="InterPro" id="IPR020471">
    <property type="entry name" value="AKR"/>
</dbReference>
<proteinExistence type="predicted"/>
<dbReference type="Proteomes" id="UP000597301">
    <property type="component" value="Unassembled WGS sequence"/>
</dbReference>
<accession>A0ABQ1NVC3</accession>
<dbReference type="PANTHER" id="PTHR43625:SF40">
    <property type="entry name" value="ALDO-KETO REDUCTASE YAKC [NADP(+)]"/>
    <property type="match status" value="1"/>
</dbReference>
<comment type="caution">
    <text evidence="3">The sequence shown here is derived from an EMBL/GenBank/DDBJ whole genome shotgun (WGS) entry which is preliminary data.</text>
</comment>
<evidence type="ECO:0000256" key="1">
    <source>
        <dbReference type="ARBA" id="ARBA00023002"/>
    </source>
</evidence>
<sequence length="333" mass="36522">MSGFYERLKEVASPRIGLGCMNLSHGYGQYVPEEEGIRALNDAFEMGYRHFDTATLYGGTANERLLGKALASKRRELLLASKCGMAMDPVSGKRVIDGRPETLRRQCEESLTRLNTDHLDLYYLHRMDRQVPIEESVGALGRLVEEGKLRAVGLSEISADTLRKAHAEYPVAAVQSEYSLWTRNPEIALSQACKELGTALVAFSPLGRGFLSGAIHAHTAYAEGDMRAGMPRFNGDNLTHNLTVLANFTAMANDLEMTPAQLALAWVKAQGDHVIPIPGSRSVSHMQENLSSEQVLLSEAALVQLNKMMLPGDIAGARYNEAQQADIDTEEFA</sequence>
<gene>
    <name evidence="3" type="ORF">GCM10011382_13750</name>
</gene>
<dbReference type="PANTHER" id="PTHR43625">
    <property type="entry name" value="AFLATOXIN B1 ALDEHYDE REDUCTASE"/>
    <property type="match status" value="1"/>
</dbReference>
<dbReference type="SUPFAM" id="SSF51430">
    <property type="entry name" value="NAD(P)-linked oxidoreductase"/>
    <property type="match status" value="1"/>
</dbReference>
<dbReference type="Pfam" id="PF00248">
    <property type="entry name" value="Aldo_ket_red"/>
    <property type="match status" value="1"/>
</dbReference>
<dbReference type="InterPro" id="IPR050791">
    <property type="entry name" value="Aldo-Keto_reductase"/>
</dbReference>
<feature type="domain" description="NADP-dependent oxidoreductase" evidence="2">
    <location>
        <begin position="15"/>
        <end position="305"/>
    </location>
</feature>
<evidence type="ECO:0000313" key="3">
    <source>
        <dbReference type="EMBL" id="GGC84829.1"/>
    </source>
</evidence>
<keyword evidence="1" id="KW-0560">Oxidoreductase</keyword>
<dbReference type="PRINTS" id="PR00069">
    <property type="entry name" value="ALDKETRDTASE"/>
</dbReference>
<reference evidence="4" key="1">
    <citation type="journal article" date="2019" name="Int. J. Syst. Evol. Microbiol.">
        <title>The Global Catalogue of Microorganisms (GCM) 10K type strain sequencing project: providing services to taxonomists for standard genome sequencing and annotation.</title>
        <authorList>
            <consortium name="The Broad Institute Genomics Platform"/>
            <consortium name="The Broad Institute Genome Sequencing Center for Infectious Disease"/>
            <person name="Wu L."/>
            <person name="Ma J."/>
        </authorList>
    </citation>
    <scope>NUCLEOTIDE SEQUENCE [LARGE SCALE GENOMIC DNA]</scope>
    <source>
        <strain evidence="4">CGMCC 1.15122</strain>
    </source>
</reference>
<dbReference type="RefSeq" id="WP_188638751.1">
    <property type="nucleotide sequence ID" value="NZ_BMHM01000002.1"/>
</dbReference>